<dbReference type="OrthoDB" id="544350at2759"/>
<dbReference type="PROSITE" id="PS50011">
    <property type="entry name" value="PROTEIN_KINASE_DOM"/>
    <property type="match status" value="1"/>
</dbReference>
<evidence type="ECO:0000313" key="2">
    <source>
        <dbReference type="EMBL" id="CAG8547774.1"/>
    </source>
</evidence>
<dbReference type="GO" id="GO:0004674">
    <property type="term" value="F:protein serine/threonine kinase activity"/>
    <property type="evidence" value="ECO:0007669"/>
    <property type="project" value="TreeGrafter"/>
</dbReference>
<dbReference type="GO" id="GO:0005524">
    <property type="term" value="F:ATP binding"/>
    <property type="evidence" value="ECO:0007669"/>
    <property type="project" value="InterPro"/>
</dbReference>
<organism evidence="2 3">
    <name type="scientific">Cetraspora pellucida</name>
    <dbReference type="NCBI Taxonomy" id="1433469"/>
    <lineage>
        <taxon>Eukaryota</taxon>
        <taxon>Fungi</taxon>
        <taxon>Fungi incertae sedis</taxon>
        <taxon>Mucoromycota</taxon>
        <taxon>Glomeromycotina</taxon>
        <taxon>Glomeromycetes</taxon>
        <taxon>Diversisporales</taxon>
        <taxon>Gigasporaceae</taxon>
        <taxon>Cetraspora</taxon>
    </lineage>
</organism>
<dbReference type="PANTHER" id="PTHR48015">
    <property type="entry name" value="SERINE/THREONINE-PROTEIN KINASE TAO"/>
    <property type="match status" value="1"/>
</dbReference>
<dbReference type="GO" id="GO:0005737">
    <property type="term" value="C:cytoplasm"/>
    <property type="evidence" value="ECO:0007669"/>
    <property type="project" value="TreeGrafter"/>
</dbReference>
<feature type="domain" description="Protein kinase" evidence="1">
    <location>
        <begin position="1"/>
        <end position="239"/>
    </location>
</feature>
<dbReference type="InterPro" id="IPR050285">
    <property type="entry name" value="STE20_Ser/Thr_kinase"/>
</dbReference>
<feature type="non-terminal residue" evidence="2">
    <location>
        <position position="286"/>
    </location>
</feature>
<dbReference type="InterPro" id="IPR000719">
    <property type="entry name" value="Prot_kinase_dom"/>
</dbReference>
<proteinExistence type="predicted"/>
<dbReference type="PANTHER" id="PTHR48015:SF16">
    <property type="entry name" value="SERINE_THREONINE-PROTEIN KINASE SULU"/>
    <property type="match status" value="1"/>
</dbReference>
<dbReference type="InterPro" id="IPR011009">
    <property type="entry name" value="Kinase-like_dom_sf"/>
</dbReference>
<dbReference type="EMBL" id="CAJVQA010002452">
    <property type="protein sequence ID" value="CAG8547774.1"/>
    <property type="molecule type" value="Genomic_DNA"/>
</dbReference>
<dbReference type="SUPFAM" id="SSF56112">
    <property type="entry name" value="Protein kinase-like (PK-like)"/>
    <property type="match status" value="1"/>
</dbReference>
<evidence type="ECO:0000313" key="3">
    <source>
        <dbReference type="Proteomes" id="UP000789759"/>
    </source>
</evidence>
<name>A0A9N9FPQ8_9GLOM</name>
<dbReference type="AlphaFoldDB" id="A0A9N9FPQ8"/>
<sequence length="286" mass="32865">MVVCLKRINDSKCINEDFLEEVKNQHYYGGDSSIAIYGITKDPRNSDYIIVMQYAKEGSLRKLLDSRYHELNWICKIDNLRYISQGLCAIHKARLIHKDFHSGNIVNQSLLSPYITDFGLCKPVSQGSNSKELFGVLPYVAPELLKALKNGENIVYTQESDIYSLGIIMLEIFNGYPPYYNIPHDTALALKILGGQRPEIKCEVPQLLLNLINRCLDGEAKNRPHVKELVDSFKQYQYDITNEKTELYKQVKTIKTEKFPAPLIYETHKQSSYTSKNLSKTLKNFQ</sequence>
<dbReference type="Pfam" id="PF07714">
    <property type="entry name" value="PK_Tyr_Ser-Thr"/>
    <property type="match status" value="1"/>
</dbReference>
<dbReference type="GO" id="GO:0043408">
    <property type="term" value="P:regulation of MAPK cascade"/>
    <property type="evidence" value="ECO:0007669"/>
    <property type="project" value="TreeGrafter"/>
</dbReference>
<dbReference type="Proteomes" id="UP000789759">
    <property type="component" value="Unassembled WGS sequence"/>
</dbReference>
<comment type="caution">
    <text evidence="2">The sequence shown here is derived from an EMBL/GenBank/DDBJ whole genome shotgun (WGS) entry which is preliminary data.</text>
</comment>
<accession>A0A9N9FPQ8</accession>
<dbReference type="Gene3D" id="1.10.510.10">
    <property type="entry name" value="Transferase(Phosphotransferase) domain 1"/>
    <property type="match status" value="1"/>
</dbReference>
<evidence type="ECO:0000259" key="1">
    <source>
        <dbReference type="PROSITE" id="PS50011"/>
    </source>
</evidence>
<dbReference type="GO" id="GO:0035556">
    <property type="term" value="P:intracellular signal transduction"/>
    <property type="evidence" value="ECO:0007669"/>
    <property type="project" value="TreeGrafter"/>
</dbReference>
<dbReference type="InterPro" id="IPR001245">
    <property type="entry name" value="Ser-Thr/Tyr_kinase_cat_dom"/>
</dbReference>
<reference evidence="2" key="1">
    <citation type="submission" date="2021-06" db="EMBL/GenBank/DDBJ databases">
        <authorList>
            <person name="Kallberg Y."/>
            <person name="Tangrot J."/>
            <person name="Rosling A."/>
        </authorList>
    </citation>
    <scope>NUCLEOTIDE SEQUENCE</scope>
    <source>
        <strain evidence="2">FL966</strain>
    </source>
</reference>
<gene>
    <name evidence="2" type="ORF">CPELLU_LOCUS4602</name>
</gene>
<keyword evidence="3" id="KW-1185">Reference proteome</keyword>
<protein>
    <submittedName>
        <fullName evidence="2">8115_t:CDS:1</fullName>
    </submittedName>
</protein>